<feature type="compositionally biased region" description="Low complexity" evidence="6">
    <location>
        <begin position="327"/>
        <end position="337"/>
    </location>
</feature>
<feature type="transmembrane region" description="Helical" evidence="7">
    <location>
        <begin position="764"/>
        <end position="784"/>
    </location>
</feature>
<dbReference type="Pfam" id="PF12821">
    <property type="entry name" value="ThrE_2"/>
    <property type="match status" value="1"/>
</dbReference>
<comment type="similarity">
    <text evidence="5">Belongs to the ThrE exporter (TC 2.A.79) family.</text>
</comment>
<organism evidence="10 11">
    <name type="scientific">Plectosphaerella cucumerina</name>
    <dbReference type="NCBI Taxonomy" id="40658"/>
    <lineage>
        <taxon>Eukaryota</taxon>
        <taxon>Fungi</taxon>
        <taxon>Dikarya</taxon>
        <taxon>Ascomycota</taxon>
        <taxon>Pezizomycotina</taxon>
        <taxon>Sordariomycetes</taxon>
        <taxon>Hypocreomycetidae</taxon>
        <taxon>Glomerellales</taxon>
        <taxon>Plectosphaerellaceae</taxon>
        <taxon>Plectosphaerella</taxon>
    </lineage>
</organism>
<dbReference type="GO" id="GO:0022857">
    <property type="term" value="F:transmembrane transporter activity"/>
    <property type="evidence" value="ECO:0007669"/>
    <property type="project" value="InterPro"/>
</dbReference>
<dbReference type="PANTHER" id="PTHR31082:SF4">
    <property type="entry name" value="PHEROMONE-REGULATED MEMBRANE PROTEIN 10"/>
    <property type="match status" value="1"/>
</dbReference>
<dbReference type="OrthoDB" id="413008at2759"/>
<feature type="transmembrane region" description="Helical" evidence="7">
    <location>
        <begin position="586"/>
        <end position="606"/>
    </location>
</feature>
<feature type="domain" description="Threonine/Serine exporter ThrE" evidence="9">
    <location>
        <begin position="720"/>
        <end position="873"/>
    </location>
</feature>
<dbReference type="Proteomes" id="UP000813385">
    <property type="component" value="Unassembled WGS sequence"/>
</dbReference>
<feature type="transmembrane region" description="Helical" evidence="7">
    <location>
        <begin position="717"/>
        <end position="734"/>
    </location>
</feature>
<keyword evidence="4 7" id="KW-0472">Membrane</keyword>
<feature type="compositionally biased region" description="Low complexity" evidence="6">
    <location>
        <begin position="353"/>
        <end position="371"/>
    </location>
</feature>
<dbReference type="PANTHER" id="PTHR31082">
    <property type="entry name" value="PHEROMONE-REGULATED MEMBRANE PROTEIN 10"/>
    <property type="match status" value="1"/>
</dbReference>
<feature type="domain" description="Threonine/serine exporter-like N-terminal" evidence="8">
    <location>
        <begin position="453"/>
        <end position="696"/>
    </location>
</feature>
<sequence length="887" mass="95236">MAKQTSPTLPSASPRQLLESNRSVEAVDIFSPDSRSPIVDAMDATNNAQDDDDPPPFPRQQQIEGGESSRGSSTSPIADDAAPAADAAVKKEKGRVRFNSRAQDNPPPRSKSPVTPPAHELGDPFVPKPKPILREPLDRHDAIAMEAAAAAQERARQVAAQERARQVAAKVNRREEYSPATSRVSIESDAVTNTSEGDLIPLRDMSARNGAHSALATEDEEEGGKKKDSHQNYLTLEARKLVRAHTWRQATAEKAGSSGGGGSSSNNPYYQQVPAEASSSTDHRHREAPAEINDGNYDGLYSVEAPGEYRGNVLSQLLRLYKQPGDPSASAPTSSSAQGPRHISTGSMSSLAGDTTLPGTPGSSGTGATTPNRRKWYEQNRSQDTLINLVEASARLANPNDGSPKGASTPANKKRPPMHKRTGSGSRLSTLLQNNEEQLRITVHIAETLARQDYIIKLCRALMLFGAPTHRLEEYLSTTANILEIDGQFLYLPGCMIISFDDRSTHTTEVRIVRTAQGIDLGRLKDTHHVYKEVIHDVIGAEEGTAKLQDLMGRRDKFHAWLRVLVFGLTSASAAPFSFSARLIDLPLTFCFGCLVGFLQLIVAPMSMLYSNVLEVSATVLISFLARAFGSIRGGDLFCFSAMAQGGIVMLLPGYMVLCSALELQSRAIVPGSIRIVYAIIYSLFLGFGITVGAALYGLFDANATSATTCQDPIPAYWSFVAVPIFVVCIAVLYQAKWRQMPVMVVVAFAGYMVNFFSGRRFAAAPQIANTLGALTVGVLANLYSRIRHGVAAATLIPAIFTQVPGGLASTGGLLSGLSTANMLTNSTQEVNGTGSVQFEHGESLNTVVFNVAASMIQIAIGIAVGLFISALIIYPLGKRRSGLFSF</sequence>
<evidence type="ECO:0000256" key="1">
    <source>
        <dbReference type="ARBA" id="ARBA00004141"/>
    </source>
</evidence>
<evidence type="ECO:0000256" key="2">
    <source>
        <dbReference type="ARBA" id="ARBA00022692"/>
    </source>
</evidence>
<keyword evidence="2 7" id="KW-0812">Transmembrane</keyword>
<keyword evidence="3 7" id="KW-1133">Transmembrane helix</keyword>
<dbReference type="EMBL" id="JAGPXD010000002">
    <property type="protein sequence ID" value="KAH7367987.1"/>
    <property type="molecule type" value="Genomic_DNA"/>
</dbReference>
<feature type="region of interest" description="Disordered" evidence="6">
    <location>
        <begin position="168"/>
        <end position="233"/>
    </location>
</feature>
<protein>
    <submittedName>
        <fullName evidence="10">Pheromone-regulated membrane protein</fullName>
    </submittedName>
</protein>
<dbReference type="GO" id="GO:0016020">
    <property type="term" value="C:membrane"/>
    <property type="evidence" value="ECO:0007669"/>
    <property type="project" value="UniProtKB-SubCell"/>
</dbReference>
<feature type="transmembrane region" description="Helical" evidence="7">
    <location>
        <begin position="560"/>
        <end position="580"/>
    </location>
</feature>
<dbReference type="AlphaFoldDB" id="A0A8K0TRK7"/>
<dbReference type="InterPro" id="IPR010619">
    <property type="entry name" value="ThrE-like_N"/>
</dbReference>
<name>A0A8K0TRK7_9PEZI</name>
<comment type="caution">
    <text evidence="10">The sequence shown here is derived from an EMBL/GenBank/DDBJ whole genome shotgun (WGS) entry which is preliminary data.</text>
</comment>
<evidence type="ECO:0000259" key="9">
    <source>
        <dbReference type="Pfam" id="PF12821"/>
    </source>
</evidence>
<evidence type="ECO:0000313" key="10">
    <source>
        <dbReference type="EMBL" id="KAH7367987.1"/>
    </source>
</evidence>
<feature type="transmembrane region" description="Helical" evidence="7">
    <location>
        <begin position="741"/>
        <end position="758"/>
    </location>
</feature>
<accession>A0A8K0TRK7</accession>
<feature type="compositionally biased region" description="Polar residues" evidence="6">
    <location>
        <begin position="1"/>
        <end position="23"/>
    </location>
</feature>
<dbReference type="Pfam" id="PF06738">
    <property type="entry name" value="ThrE"/>
    <property type="match status" value="1"/>
</dbReference>
<evidence type="ECO:0000256" key="5">
    <source>
        <dbReference type="ARBA" id="ARBA00034125"/>
    </source>
</evidence>
<comment type="subcellular location">
    <subcellularLocation>
        <location evidence="1">Membrane</location>
        <topology evidence="1">Multi-pass membrane protein</topology>
    </subcellularLocation>
</comment>
<feature type="compositionally biased region" description="Low complexity" evidence="6">
    <location>
        <begin position="59"/>
        <end position="87"/>
    </location>
</feature>
<feature type="transmembrane region" description="Helical" evidence="7">
    <location>
        <begin position="848"/>
        <end position="875"/>
    </location>
</feature>
<dbReference type="InterPro" id="IPR051361">
    <property type="entry name" value="ThrE/Ser_Exporter"/>
</dbReference>
<feature type="compositionally biased region" description="Polar residues" evidence="6">
    <location>
        <begin position="179"/>
        <end position="196"/>
    </location>
</feature>
<feature type="transmembrane region" description="Helical" evidence="7">
    <location>
        <begin position="791"/>
        <end position="815"/>
    </location>
</feature>
<feature type="transmembrane region" description="Helical" evidence="7">
    <location>
        <begin position="642"/>
        <end position="664"/>
    </location>
</feature>
<dbReference type="InterPro" id="IPR024528">
    <property type="entry name" value="ThrE_2"/>
</dbReference>
<gene>
    <name evidence="10" type="ORF">B0T11DRAFT_276248</name>
</gene>
<evidence type="ECO:0000256" key="4">
    <source>
        <dbReference type="ARBA" id="ARBA00023136"/>
    </source>
</evidence>
<evidence type="ECO:0000256" key="6">
    <source>
        <dbReference type="SAM" id="MobiDB-lite"/>
    </source>
</evidence>
<feature type="region of interest" description="Disordered" evidence="6">
    <location>
        <begin position="396"/>
        <end position="431"/>
    </location>
</feature>
<evidence type="ECO:0000256" key="7">
    <source>
        <dbReference type="SAM" id="Phobius"/>
    </source>
</evidence>
<evidence type="ECO:0000256" key="3">
    <source>
        <dbReference type="ARBA" id="ARBA00022989"/>
    </source>
</evidence>
<feature type="compositionally biased region" description="Basic residues" evidence="6">
    <location>
        <begin position="412"/>
        <end position="422"/>
    </location>
</feature>
<feature type="transmembrane region" description="Helical" evidence="7">
    <location>
        <begin position="676"/>
        <end position="697"/>
    </location>
</feature>
<evidence type="ECO:0000259" key="8">
    <source>
        <dbReference type="Pfam" id="PF06738"/>
    </source>
</evidence>
<keyword evidence="11" id="KW-1185">Reference proteome</keyword>
<proteinExistence type="inferred from homology"/>
<feature type="region of interest" description="Disordered" evidence="6">
    <location>
        <begin position="1"/>
        <end position="136"/>
    </location>
</feature>
<feature type="region of interest" description="Disordered" evidence="6">
    <location>
        <begin position="323"/>
        <end position="376"/>
    </location>
</feature>
<evidence type="ECO:0000313" key="11">
    <source>
        <dbReference type="Proteomes" id="UP000813385"/>
    </source>
</evidence>
<reference evidence="10" key="1">
    <citation type="journal article" date="2021" name="Nat. Commun.">
        <title>Genetic determinants of endophytism in the Arabidopsis root mycobiome.</title>
        <authorList>
            <person name="Mesny F."/>
            <person name="Miyauchi S."/>
            <person name="Thiergart T."/>
            <person name="Pickel B."/>
            <person name="Atanasova L."/>
            <person name="Karlsson M."/>
            <person name="Huettel B."/>
            <person name="Barry K.W."/>
            <person name="Haridas S."/>
            <person name="Chen C."/>
            <person name="Bauer D."/>
            <person name="Andreopoulos W."/>
            <person name="Pangilinan J."/>
            <person name="LaButti K."/>
            <person name="Riley R."/>
            <person name="Lipzen A."/>
            <person name="Clum A."/>
            <person name="Drula E."/>
            <person name="Henrissat B."/>
            <person name="Kohler A."/>
            <person name="Grigoriev I.V."/>
            <person name="Martin F.M."/>
            <person name="Hacquard S."/>
        </authorList>
    </citation>
    <scope>NUCLEOTIDE SEQUENCE</scope>
    <source>
        <strain evidence="10">MPI-CAGE-AT-0016</strain>
    </source>
</reference>
<feature type="compositionally biased region" description="Pro residues" evidence="6">
    <location>
        <begin position="105"/>
        <end position="116"/>
    </location>
</feature>
<feature type="region of interest" description="Disordered" evidence="6">
    <location>
        <begin position="248"/>
        <end position="299"/>
    </location>
</feature>